<keyword evidence="13" id="KW-1185">Reference proteome</keyword>
<evidence type="ECO:0000256" key="10">
    <source>
        <dbReference type="SAM" id="MobiDB-lite"/>
    </source>
</evidence>
<organism evidence="12 13">
    <name type="scientific">Leucobacter tardus</name>
    <dbReference type="NCBI Taxonomy" id="501483"/>
    <lineage>
        <taxon>Bacteria</taxon>
        <taxon>Bacillati</taxon>
        <taxon>Actinomycetota</taxon>
        <taxon>Actinomycetes</taxon>
        <taxon>Micrococcales</taxon>
        <taxon>Microbacteriaceae</taxon>
        <taxon>Leucobacter</taxon>
    </lineage>
</organism>
<dbReference type="Pfam" id="PF00768">
    <property type="entry name" value="Peptidase_S11"/>
    <property type="match status" value="1"/>
</dbReference>
<dbReference type="AlphaFoldDB" id="A0A939QF19"/>
<evidence type="ECO:0000256" key="6">
    <source>
        <dbReference type="ARBA" id="ARBA00023316"/>
    </source>
</evidence>
<comment type="similarity">
    <text evidence="1 9">Belongs to the peptidase S11 family.</text>
</comment>
<dbReference type="Gene3D" id="3.40.710.10">
    <property type="entry name" value="DD-peptidase/beta-lactamase superfamily"/>
    <property type="match status" value="1"/>
</dbReference>
<evidence type="ECO:0000256" key="8">
    <source>
        <dbReference type="PIRSR" id="PIRSR618044-2"/>
    </source>
</evidence>
<dbReference type="EMBL" id="JAGFBF010000001">
    <property type="protein sequence ID" value="MBO2988973.1"/>
    <property type="molecule type" value="Genomic_DNA"/>
</dbReference>
<evidence type="ECO:0000313" key="12">
    <source>
        <dbReference type="EMBL" id="MBO2988973.1"/>
    </source>
</evidence>
<keyword evidence="5" id="KW-0573">Peptidoglycan synthesis</keyword>
<evidence type="ECO:0000256" key="5">
    <source>
        <dbReference type="ARBA" id="ARBA00022984"/>
    </source>
</evidence>
<accession>A0A939QF19</accession>
<keyword evidence="12" id="KW-0645">Protease</keyword>
<evidence type="ECO:0000256" key="3">
    <source>
        <dbReference type="ARBA" id="ARBA00022801"/>
    </source>
</evidence>
<dbReference type="GO" id="GO:0071555">
    <property type="term" value="P:cell wall organization"/>
    <property type="evidence" value="ECO:0007669"/>
    <property type="project" value="UniProtKB-KW"/>
</dbReference>
<keyword evidence="12" id="KW-0121">Carboxypeptidase</keyword>
<feature type="active site" description="Proton acceptor" evidence="7">
    <location>
        <position position="109"/>
    </location>
</feature>
<reference evidence="12" key="1">
    <citation type="submission" date="2021-03" db="EMBL/GenBank/DDBJ databases">
        <title>Leucobacter chromiisoli sp. nov., isolated from chromium-containing soil of chemical plant.</title>
        <authorList>
            <person name="Xu Z."/>
        </authorList>
    </citation>
    <scope>NUCLEOTIDE SEQUENCE</scope>
    <source>
        <strain evidence="12">K 70/01</strain>
    </source>
</reference>
<name>A0A939QF19_9MICO</name>
<dbReference type="GO" id="GO:0009002">
    <property type="term" value="F:serine-type D-Ala-D-Ala carboxypeptidase activity"/>
    <property type="evidence" value="ECO:0007669"/>
    <property type="project" value="InterPro"/>
</dbReference>
<evidence type="ECO:0000313" key="13">
    <source>
        <dbReference type="Proteomes" id="UP000668403"/>
    </source>
</evidence>
<evidence type="ECO:0000256" key="7">
    <source>
        <dbReference type="PIRSR" id="PIRSR618044-1"/>
    </source>
</evidence>
<evidence type="ECO:0000256" key="2">
    <source>
        <dbReference type="ARBA" id="ARBA00022729"/>
    </source>
</evidence>
<protein>
    <submittedName>
        <fullName evidence="12">D-alanyl-D-alanine carboxypeptidase</fullName>
    </submittedName>
</protein>
<dbReference type="GO" id="GO:0006508">
    <property type="term" value="P:proteolysis"/>
    <property type="evidence" value="ECO:0007669"/>
    <property type="project" value="InterPro"/>
</dbReference>
<gene>
    <name evidence="12" type="ORF">J4H85_03015</name>
</gene>
<dbReference type="PRINTS" id="PR00725">
    <property type="entry name" value="DADACBPTASE1"/>
</dbReference>
<sequence length="431" mass="43801">MSALPQPDPRTPRGGAPDASRRGRRRRTVAAGALAAALTGAYAGAVGLAPLPDIAPVLEIDAEQEVAADERALAAITSEAADPTAVGFLHGESVWASDGAPIGIASLTKLVTALVGLERRPLQTGESGPTYTVTAADDAVRERVLAENGVVADAPAGLELTERQMLELVLMPSANNYAILYAEWVFGSEAAFADAASAWAEREGLESLRVIEPTGLSPENTATAADLVRLGSLALEHPVIAEIVHQSWVDIPGIGPIENSNPILGEEGVIGVKTGTSTFAGFHLLAARTAVVDGRPVTAISAVLGRTGDEARAADSRAVLDAALATARMTELLAPETVVGSAVAWDGSEVPLIADGGAAAVLVPGEVAHLSSAVGAVSAGDAGSVVGAVTVATPSGTEQVRVVTGAAITEPSFWWRFGHPAIVFGWADPGA</sequence>
<keyword evidence="4" id="KW-0133">Cell shape</keyword>
<dbReference type="RefSeq" id="WP_208236743.1">
    <property type="nucleotide sequence ID" value="NZ_BAAAQU010000001.1"/>
</dbReference>
<evidence type="ECO:0000256" key="4">
    <source>
        <dbReference type="ARBA" id="ARBA00022960"/>
    </source>
</evidence>
<dbReference type="Proteomes" id="UP000668403">
    <property type="component" value="Unassembled WGS sequence"/>
</dbReference>
<feature type="domain" description="Peptidase S11 D-alanyl-D-alanine carboxypeptidase A N-terminal" evidence="11">
    <location>
        <begin position="102"/>
        <end position="305"/>
    </location>
</feature>
<evidence type="ECO:0000259" key="11">
    <source>
        <dbReference type="Pfam" id="PF00768"/>
    </source>
</evidence>
<evidence type="ECO:0000256" key="1">
    <source>
        <dbReference type="ARBA" id="ARBA00007164"/>
    </source>
</evidence>
<keyword evidence="3" id="KW-0378">Hydrolase</keyword>
<proteinExistence type="inferred from homology"/>
<dbReference type="InterPro" id="IPR012338">
    <property type="entry name" value="Beta-lactam/transpept-like"/>
</dbReference>
<feature type="active site" evidence="7">
    <location>
        <position position="173"/>
    </location>
</feature>
<feature type="region of interest" description="Disordered" evidence="10">
    <location>
        <begin position="1"/>
        <end position="25"/>
    </location>
</feature>
<dbReference type="InterPro" id="IPR018044">
    <property type="entry name" value="Peptidase_S11"/>
</dbReference>
<keyword evidence="6" id="KW-0961">Cell wall biogenesis/degradation</keyword>
<feature type="binding site" evidence="8">
    <location>
        <position position="273"/>
    </location>
    <ligand>
        <name>substrate</name>
    </ligand>
</feature>
<dbReference type="GO" id="GO:0009252">
    <property type="term" value="P:peptidoglycan biosynthetic process"/>
    <property type="evidence" value="ECO:0007669"/>
    <property type="project" value="UniProtKB-KW"/>
</dbReference>
<comment type="caution">
    <text evidence="12">The sequence shown here is derived from an EMBL/GenBank/DDBJ whole genome shotgun (WGS) entry which is preliminary data.</text>
</comment>
<dbReference type="GO" id="GO:0008360">
    <property type="term" value="P:regulation of cell shape"/>
    <property type="evidence" value="ECO:0007669"/>
    <property type="project" value="UniProtKB-KW"/>
</dbReference>
<dbReference type="InterPro" id="IPR001967">
    <property type="entry name" value="Peptidase_S11_N"/>
</dbReference>
<feature type="active site" description="Acyl-ester intermediate" evidence="7">
    <location>
        <position position="106"/>
    </location>
</feature>
<dbReference type="SUPFAM" id="SSF56601">
    <property type="entry name" value="beta-lactamase/transpeptidase-like"/>
    <property type="match status" value="1"/>
</dbReference>
<keyword evidence="2" id="KW-0732">Signal</keyword>
<evidence type="ECO:0000256" key="9">
    <source>
        <dbReference type="RuleBase" id="RU004016"/>
    </source>
</evidence>